<organism evidence="2 3">
    <name type="scientific">Rubritalea tangerina</name>
    <dbReference type="NCBI Taxonomy" id="430798"/>
    <lineage>
        <taxon>Bacteria</taxon>
        <taxon>Pseudomonadati</taxon>
        <taxon>Verrucomicrobiota</taxon>
        <taxon>Verrucomicrobiia</taxon>
        <taxon>Verrucomicrobiales</taxon>
        <taxon>Rubritaleaceae</taxon>
        <taxon>Rubritalea</taxon>
    </lineage>
</organism>
<reference evidence="3" key="1">
    <citation type="journal article" date="2019" name="Int. J. Syst. Evol. Microbiol.">
        <title>The Global Catalogue of Microorganisms (GCM) 10K type strain sequencing project: providing services to taxonomists for standard genome sequencing and annotation.</title>
        <authorList>
            <consortium name="The Broad Institute Genomics Platform"/>
            <consortium name="The Broad Institute Genome Sequencing Center for Infectious Disease"/>
            <person name="Wu L."/>
            <person name="Ma J."/>
        </authorList>
    </citation>
    <scope>NUCLEOTIDE SEQUENCE [LARGE SCALE GENOMIC DNA]</scope>
    <source>
        <strain evidence="3">CCUG 57942</strain>
    </source>
</reference>
<accession>A0ABW4Z664</accession>
<feature type="transmembrane region" description="Helical" evidence="1">
    <location>
        <begin position="19"/>
        <end position="41"/>
    </location>
</feature>
<protein>
    <recommendedName>
        <fullName evidence="4">Type II secretion system protein GspG C-terminal domain-containing protein</fullName>
    </recommendedName>
</protein>
<gene>
    <name evidence="2" type="ORF">ACFSW8_00505</name>
</gene>
<dbReference type="Proteomes" id="UP001597389">
    <property type="component" value="Unassembled WGS sequence"/>
</dbReference>
<evidence type="ECO:0008006" key="4">
    <source>
        <dbReference type="Google" id="ProtNLM"/>
    </source>
</evidence>
<proteinExistence type="predicted"/>
<keyword evidence="1" id="KW-0812">Transmembrane</keyword>
<evidence type="ECO:0000256" key="1">
    <source>
        <dbReference type="SAM" id="Phobius"/>
    </source>
</evidence>
<name>A0ABW4Z664_9BACT</name>
<evidence type="ECO:0000313" key="3">
    <source>
        <dbReference type="Proteomes" id="UP001597389"/>
    </source>
</evidence>
<sequence>MPIQTVLAASLRSPHTRKLWWWVVAAAPAIVLFDYLAVSPIGSDVFLWFKMIFVFGCFAALLGVVVLPFFLIFKKWRKATVAWLLLSVCFLAASLVGFVVGNNVRKMAFEGLAERSMVLVEAVHSYEETKGYPPESLVDLVPEYIDAVPSTGMMAYPEYRYSVGEDAKYFSGNPWVLRVPAPSGGINFDEFLYFPLQNYPASGYGGQLVKVGKWAYSRE</sequence>
<keyword evidence="3" id="KW-1185">Reference proteome</keyword>
<keyword evidence="1" id="KW-1133">Transmembrane helix</keyword>
<feature type="transmembrane region" description="Helical" evidence="1">
    <location>
        <begin position="80"/>
        <end position="100"/>
    </location>
</feature>
<keyword evidence="1" id="KW-0472">Membrane</keyword>
<comment type="caution">
    <text evidence="2">The sequence shown here is derived from an EMBL/GenBank/DDBJ whole genome shotgun (WGS) entry which is preliminary data.</text>
</comment>
<dbReference type="RefSeq" id="WP_377177176.1">
    <property type="nucleotide sequence ID" value="NZ_JBHUJB010000005.1"/>
</dbReference>
<feature type="transmembrane region" description="Helical" evidence="1">
    <location>
        <begin position="47"/>
        <end position="73"/>
    </location>
</feature>
<dbReference type="EMBL" id="JBHUJB010000005">
    <property type="protein sequence ID" value="MFD2157373.1"/>
    <property type="molecule type" value="Genomic_DNA"/>
</dbReference>
<evidence type="ECO:0000313" key="2">
    <source>
        <dbReference type="EMBL" id="MFD2157373.1"/>
    </source>
</evidence>